<accession>A0A420WX55</accession>
<reference evidence="2 3" key="1">
    <citation type="submission" date="2018-10" db="EMBL/GenBank/DDBJ databases">
        <title>Genomic Encyclopedia of Type Strains, Phase IV (KMG-IV): sequencing the most valuable type-strain genomes for metagenomic binning, comparative biology and taxonomic classification.</title>
        <authorList>
            <person name="Goeker M."/>
        </authorList>
    </citation>
    <scope>NUCLEOTIDE SEQUENCE [LARGE SCALE GENOMIC DNA]</scope>
    <source>
        <strain evidence="2 3">DSM 23229</strain>
    </source>
</reference>
<organism evidence="2 3">
    <name type="scientific">Kushneria sinocarnis</name>
    <dbReference type="NCBI Taxonomy" id="595502"/>
    <lineage>
        <taxon>Bacteria</taxon>
        <taxon>Pseudomonadati</taxon>
        <taxon>Pseudomonadota</taxon>
        <taxon>Gammaproteobacteria</taxon>
        <taxon>Oceanospirillales</taxon>
        <taxon>Halomonadaceae</taxon>
        <taxon>Kushneria</taxon>
    </lineage>
</organism>
<dbReference type="CDD" id="cd00570">
    <property type="entry name" value="GST_N_family"/>
    <property type="match status" value="1"/>
</dbReference>
<protein>
    <submittedName>
        <fullName evidence="2">Glutaredoxin</fullName>
    </submittedName>
</protein>
<dbReference type="SUPFAM" id="SSF52833">
    <property type="entry name" value="Thioredoxin-like"/>
    <property type="match status" value="1"/>
</dbReference>
<dbReference type="InterPro" id="IPR004045">
    <property type="entry name" value="Glutathione_S-Trfase_N"/>
</dbReference>
<dbReference type="PROSITE" id="PS00195">
    <property type="entry name" value="GLUTAREDOXIN_1"/>
    <property type="match status" value="1"/>
</dbReference>
<dbReference type="InterPro" id="IPR036249">
    <property type="entry name" value="Thioredoxin-like_sf"/>
</dbReference>
<dbReference type="RefSeq" id="WP_245977754.1">
    <property type="nucleotide sequence ID" value="NZ_RBIN01000004.1"/>
</dbReference>
<proteinExistence type="predicted"/>
<name>A0A420WX55_9GAMM</name>
<evidence type="ECO:0000313" key="3">
    <source>
        <dbReference type="Proteomes" id="UP000281975"/>
    </source>
</evidence>
<dbReference type="PROSITE" id="PS51354">
    <property type="entry name" value="GLUTAREDOXIN_2"/>
    <property type="match status" value="1"/>
</dbReference>
<gene>
    <name evidence="2" type="ORF">C7446_1503</name>
</gene>
<sequence>MTQELVLYQFPACPFCQRVLRQIEQLGLDIELRDTRRDPEAKQELQQGGGRTMVPCLRIAHEDGRVEWMYESEDINRYLISRYGSTG</sequence>
<evidence type="ECO:0000313" key="2">
    <source>
        <dbReference type="EMBL" id="RKR04298.1"/>
    </source>
</evidence>
<evidence type="ECO:0000259" key="1">
    <source>
        <dbReference type="PROSITE" id="PS50404"/>
    </source>
</evidence>
<keyword evidence="3" id="KW-1185">Reference proteome</keyword>
<feature type="domain" description="GST N-terminal" evidence="1">
    <location>
        <begin position="3"/>
        <end position="87"/>
    </location>
</feature>
<dbReference type="Proteomes" id="UP000281975">
    <property type="component" value="Unassembled WGS sequence"/>
</dbReference>
<dbReference type="InterPro" id="IPR011767">
    <property type="entry name" value="GLR_AS"/>
</dbReference>
<dbReference type="EMBL" id="RBIN01000004">
    <property type="protein sequence ID" value="RKR04298.1"/>
    <property type="molecule type" value="Genomic_DNA"/>
</dbReference>
<dbReference type="Pfam" id="PF13417">
    <property type="entry name" value="GST_N_3"/>
    <property type="match status" value="1"/>
</dbReference>
<dbReference type="AlphaFoldDB" id="A0A420WX55"/>
<comment type="caution">
    <text evidence="2">The sequence shown here is derived from an EMBL/GenBank/DDBJ whole genome shotgun (WGS) entry which is preliminary data.</text>
</comment>
<dbReference type="PROSITE" id="PS50404">
    <property type="entry name" value="GST_NTER"/>
    <property type="match status" value="1"/>
</dbReference>
<dbReference type="Gene3D" id="3.40.30.10">
    <property type="entry name" value="Glutaredoxin"/>
    <property type="match status" value="1"/>
</dbReference>